<sequence length="294" mass="32494">MRARETLTALGYEISSLKSFVLGDNGILLPTSLTEQSQGGTIAPEPPTLRCPQAPRHTNLVQSTVPEAPSNLVLTGVIRDVIQARSLHVVALSDEVRNVTKVLARRLDKSEVSLCDLVSKLHRFKHLLAIHTPSVSNLAHKYARDNAYRGVKDRRLEARIEAIESDIDGQGGSLQAYTDGGKDMRPAITLINDRCKLLEEDAEATKTDHDKWRSGTRDVMQRLENDVKTLQDELDSLKLRFTTLVESVVEEDCGGLADVVKGVLEARRIRSRQGGLFFGGLVLVYIVLCGWCLT</sequence>
<dbReference type="Proteomes" id="UP000814033">
    <property type="component" value="Unassembled WGS sequence"/>
</dbReference>
<reference evidence="1" key="1">
    <citation type="submission" date="2021-02" db="EMBL/GenBank/DDBJ databases">
        <authorList>
            <consortium name="DOE Joint Genome Institute"/>
            <person name="Ahrendt S."/>
            <person name="Looney B.P."/>
            <person name="Miyauchi S."/>
            <person name="Morin E."/>
            <person name="Drula E."/>
            <person name="Courty P.E."/>
            <person name="Chicoki N."/>
            <person name="Fauchery L."/>
            <person name="Kohler A."/>
            <person name="Kuo A."/>
            <person name="Labutti K."/>
            <person name="Pangilinan J."/>
            <person name="Lipzen A."/>
            <person name="Riley R."/>
            <person name="Andreopoulos W."/>
            <person name="He G."/>
            <person name="Johnson J."/>
            <person name="Barry K.W."/>
            <person name="Grigoriev I.V."/>
            <person name="Nagy L."/>
            <person name="Hibbett D."/>
            <person name="Henrissat B."/>
            <person name="Matheny P.B."/>
            <person name="Labbe J."/>
            <person name="Martin F."/>
        </authorList>
    </citation>
    <scope>NUCLEOTIDE SEQUENCE</scope>
    <source>
        <strain evidence="1">FP105234-sp</strain>
    </source>
</reference>
<proteinExistence type="predicted"/>
<reference evidence="1" key="2">
    <citation type="journal article" date="2022" name="New Phytol.">
        <title>Evolutionary transition to the ectomycorrhizal habit in the genomes of a hyperdiverse lineage of mushroom-forming fungi.</title>
        <authorList>
            <person name="Looney B."/>
            <person name="Miyauchi S."/>
            <person name="Morin E."/>
            <person name="Drula E."/>
            <person name="Courty P.E."/>
            <person name="Kohler A."/>
            <person name="Kuo A."/>
            <person name="LaButti K."/>
            <person name="Pangilinan J."/>
            <person name="Lipzen A."/>
            <person name="Riley R."/>
            <person name="Andreopoulos W."/>
            <person name="He G."/>
            <person name="Johnson J."/>
            <person name="Nolan M."/>
            <person name="Tritt A."/>
            <person name="Barry K.W."/>
            <person name="Grigoriev I.V."/>
            <person name="Nagy L.G."/>
            <person name="Hibbett D."/>
            <person name="Henrissat B."/>
            <person name="Matheny P.B."/>
            <person name="Labbe J."/>
            <person name="Martin F.M."/>
        </authorList>
    </citation>
    <scope>NUCLEOTIDE SEQUENCE</scope>
    <source>
        <strain evidence="1">FP105234-sp</strain>
    </source>
</reference>
<name>A0ACB8R9R9_9AGAM</name>
<evidence type="ECO:0000313" key="1">
    <source>
        <dbReference type="EMBL" id="KAI0040753.1"/>
    </source>
</evidence>
<gene>
    <name evidence="1" type="ORF">FA95DRAFT_1611544</name>
</gene>
<dbReference type="EMBL" id="MU276170">
    <property type="protein sequence ID" value="KAI0040753.1"/>
    <property type="molecule type" value="Genomic_DNA"/>
</dbReference>
<accession>A0ACB8R9R9</accession>
<comment type="caution">
    <text evidence="1">The sequence shown here is derived from an EMBL/GenBank/DDBJ whole genome shotgun (WGS) entry which is preliminary data.</text>
</comment>
<keyword evidence="2" id="KW-1185">Reference proteome</keyword>
<evidence type="ECO:0000313" key="2">
    <source>
        <dbReference type="Proteomes" id="UP000814033"/>
    </source>
</evidence>
<organism evidence="1 2">
    <name type="scientific">Auriscalpium vulgare</name>
    <dbReference type="NCBI Taxonomy" id="40419"/>
    <lineage>
        <taxon>Eukaryota</taxon>
        <taxon>Fungi</taxon>
        <taxon>Dikarya</taxon>
        <taxon>Basidiomycota</taxon>
        <taxon>Agaricomycotina</taxon>
        <taxon>Agaricomycetes</taxon>
        <taxon>Russulales</taxon>
        <taxon>Auriscalpiaceae</taxon>
        <taxon>Auriscalpium</taxon>
    </lineage>
</organism>
<protein>
    <submittedName>
        <fullName evidence="1">Uncharacterized protein</fullName>
    </submittedName>
</protein>